<dbReference type="InterPro" id="IPR027417">
    <property type="entry name" value="P-loop_NTPase"/>
</dbReference>
<dbReference type="Gene3D" id="1.10.8.80">
    <property type="entry name" value="Magnesium chelatase subunit I, C-Terminal domain"/>
    <property type="match status" value="1"/>
</dbReference>
<dbReference type="SUPFAM" id="SSF52540">
    <property type="entry name" value="P-loop containing nucleoside triphosphate hydrolases"/>
    <property type="match status" value="1"/>
</dbReference>
<evidence type="ECO:0000259" key="2">
    <source>
        <dbReference type="Pfam" id="PF17863"/>
    </source>
</evidence>
<proteinExistence type="predicted"/>
<evidence type="ECO:0000259" key="1">
    <source>
        <dbReference type="Pfam" id="PF07726"/>
    </source>
</evidence>
<accession>A0A9E2BLD4</accession>
<dbReference type="GO" id="GO:0005524">
    <property type="term" value="F:ATP binding"/>
    <property type="evidence" value="ECO:0007669"/>
    <property type="project" value="InterPro"/>
</dbReference>
<dbReference type="InterPro" id="IPR050764">
    <property type="entry name" value="CbbQ/NirQ/NorQ/GpvN"/>
</dbReference>
<feature type="domain" description="ATPase AAA-3" evidence="1">
    <location>
        <begin position="1"/>
        <end position="25"/>
    </location>
</feature>
<gene>
    <name evidence="3" type="ORF">DDT42_01034</name>
</gene>
<dbReference type="Pfam" id="PF07726">
    <property type="entry name" value="AAA_3"/>
    <property type="match status" value="1"/>
</dbReference>
<evidence type="ECO:0008006" key="5">
    <source>
        <dbReference type="Google" id="ProtNLM"/>
    </source>
</evidence>
<dbReference type="Gene3D" id="3.40.50.300">
    <property type="entry name" value="P-loop containing nucleotide triphosphate hydrolases"/>
    <property type="match status" value="1"/>
</dbReference>
<dbReference type="PANTHER" id="PTHR42759">
    <property type="entry name" value="MOXR FAMILY PROTEIN"/>
    <property type="match status" value="1"/>
</dbReference>
<reference evidence="3 4" key="1">
    <citation type="journal article" date="2021" name="bioRxiv">
        <title>Unique metabolic strategies in Hadean analogues reveal hints for primordial physiology.</title>
        <authorList>
            <person name="Nobu M.K."/>
            <person name="Nakai R."/>
            <person name="Tamazawa S."/>
            <person name="Mori H."/>
            <person name="Toyoda A."/>
            <person name="Ijiri A."/>
            <person name="Suzuki S."/>
            <person name="Kurokawa K."/>
            <person name="Kamagata Y."/>
            <person name="Tamaki H."/>
        </authorList>
    </citation>
    <scope>NUCLEOTIDE SEQUENCE [LARGE SCALE GENOMIC DNA]</scope>
    <source>
        <strain evidence="3">BS525</strain>
    </source>
</reference>
<dbReference type="Pfam" id="PF17863">
    <property type="entry name" value="AAA_lid_2"/>
    <property type="match status" value="1"/>
</dbReference>
<name>A0A9E2BLD4_PSYF1</name>
<comment type="caution">
    <text evidence="3">The sequence shown here is derived from an EMBL/GenBank/DDBJ whole genome shotgun (WGS) entry which is preliminary data.</text>
</comment>
<dbReference type="AlphaFoldDB" id="A0A9E2BLD4"/>
<protein>
    <recommendedName>
        <fullName evidence="5">ChlI/MoxR AAA lid domain-containing protein</fullName>
    </recommendedName>
</protein>
<dbReference type="Proteomes" id="UP000811545">
    <property type="component" value="Unassembled WGS sequence"/>
</dbReference>
<dbReference type="PANTHER" id="PTHR42759:SF5">
    <property type="entry name" value="METHANOL DEHYDROGENASE REGULATOR"/>
    <property type="match status" value="1"/>
</dbReference>
<dbReference type="GO" id="GO:0016887">
    <property type="term" value="F:ATP hydrolysis activity"/>
    <property type="evidence" value="ECO:0007669"/>
    <property type="project" value="InterPro"/>
</dbReference>
<dbReference type="InterPro" id="IPR011703">
    <property type="entry name" value="ATPase_AAA-3"/>
</dbReference>
<dbReference type="InterPro" id="IPR041628">
    <property type="entry name" value="ChlI/MoxR_AAA_lid"/>
</dbReference>
<evidence type="ECO:0000313" key="4">
    <source>
        <dbReference type="Proteomes" id="UP000811545"/>
    </source>
</evidence>
<organism evidence="3 4">
    <name type="scientific">Psychracetigena formicireducens</name>
    <dbReference type="NCBI Taxonomy" id="2986056"/>
    <lineage>
        <taxon>Bacteria</taxon>
        <taxon>Bacillati</taxon>
        <taxon>Candidatus Lithacetigenota</taxon>
        <taxon>Candidatus Psychracetigena</taxon>
    </lineage>
</organism>
<evidence type="ECO:0000313" key="3">
    <source>
        <dbReference type="EMBL" id="MBT9145164.1"/>
    </source>
</evidence>
<feature type="domain" description="ChlI/MoxR AAA lid" evidence="2">
    <location>
        <begin position="88"/>
        <end position="159"/>
    </location>
</feature>
<sequence length="172" mass="19107">MATQNPIEQEGTFPLPEAQLDRFMIRLELGYPDARNEQALLTRFAQANPFDRLAPVATAMDLAQLKDETQKVHMGQAVAEYLVNIVQQTRLHKELRLGASPRASLALMRAARALALLEGRTFVLPDDIKRLVKVVLCHRLIIKSQARLRGQTAAEILSQVLEGVPVPVIPGQ</sequence>
<dbReference type="EMBL" id="QLTW01000054">
    <property type="protein sequence ID" value="MBT9145164.1"/>
    <property type="molecule type" value="Genomic_DNA"/>
</dbReference>